<dbReference type="Proteomes" id="UP000295719">
    <property type="component" value="Unassembled WGS sequence"/>
</dbReference>
<dbReference type="EMBL" id="SMCR01000002">
    <property type="protein sequence ID" value="TCV98685.1"/>
    <property type="molecule type" value="Genomic_DNA"/>
</dbReference>
<organism evidence="1 2">
    <name type="scientific">Biostraticola tofi</name>
    <dbReference type="NCBI Taxonomy" id="466109"/>
    <lineage>
        <taxon>Bacteria</taxon>
        <taxon>Pseudomonadati</taxon>
        <taxon>Pseudomonadota</taxon>
        <taxon>Gammaproteobacteria</taxon>
        <taxon>Enterobacterales</taxon>
        <taxon>Bruguierivoracaceae</taxon>
        <taxon>Biostraticola</taxon>
    </lineage>
</organism>
<reference evidence="1 2" key="1">
    <citation type="submission" date="2019-03" db="EMBL/GenBank/DDBJ databases">
        <title>Genomic Encyclopedia of Type Strains, Phase IV (KMG-IV): sequencing the most valuable type-strain genomes for metagenomic binning, comparative biology and taxonomic classification.</title>
        <authorList>
            <person name="Goeker M."/>
        </authorList>
    </citation>
    <scope>NUCLEOTIDE SEQUENCE [LARGE SCALE GENOMIC DNA]</scope>
    <source>
        <strain evidence="1 2">DSM 19580</strain>
    </source>
</reference>
<protein>
    <submittedName>
        <fullName evidence="1">Uncharacterized protein</fullName>
    </submittedName>
</protein>
<name>A0A4R3Z117_9GAMM</name>
<keyword evidence="2" id="KW-1185">Reference proteome</keyword>
<comment type="caution">
    <text evidence="1">The sequence shown here is derived from an EMBL/GenBank/DDBJ whole genome shotgun (WGS) entry which is preliminary data.</text>
</comment>
<proteinExistence type="predicted"/>
<sequence length="99" mass="11247">MDRNTQGFASYWRNSLADAESGKGAFEHKEADMFTRWMDIATGRLDERIVRGFFEDEGDAEVVWLSKNSTHDFALTSLEHSSKPTSYFRRVKVYGSSGG</sequence>
<dbReference type="AlphaFoldDB" id="A0A4R3Z117"/>
<evidence type="ECO:0000313" key="2">
    <source>
        <dbReference type="Proteomes" id="UP000295719"/>
    </source>
</evidence>
<evidence type="ECO:0000313" key="1">
    <source>
        <dbReference type="EMBL" id="TCV98685.1"/>
    </source>
</evidence>
<accession>A0A4R3Z117</accession>
<gene>
    <name evidence="1" type="ORF">EDC52_1024</name>
</gene>